<keyword evidence="10 13" id="KW-0539">Nucleus</keyword>
<gene>
    <name evidence="18" type="primary">HlCalx</name>
</gene>
<dbReference type="EMBL" id="LC005504">
    <property type="protein sequence ID" value="BAU71487.1"/>
    <property type="molecule type" value="mRNA"/>
</dbReference>
<feature type="region of interest" description="Disordered" evidence="15">
    <location>
        <begin position="244"/>
        <end position="292"/>
    </location>
</feature>
<dbReference type="PROSITE" id="PS00027">
    <property type="entry name" value="HOMEOBOX_1"/>
    <property type="match status" value="1"/>
</dbReference>
<keyword evidence="5" id="KW-0805">Transcription regulation</keyword>
<dbReference type="FunFam" id="1.10.10.60:FF:000127">
    <property type="entry name" value="homeobox protein aristaless-like 4"/>
    <property type="match status" value="1"/>
</dbReference>
<evidence type="ECO:0000259" key="16">
    <source>
        <dbReference type="PROSITE" id="PS50071"/>
    </source>
</evidence>
<evidence type="ECO:0000256" key="14">
    <source>
        <dbReference type="RuleBase" id="RU000682"/>
    </source>
</evidence>
<dbReference type="GO" id="GO:0048513">
    <property type="term" value="P:animal organ development"/>
    <property type="evidence" value="ECO:0007669"/>
    <property type="project" value="UniProtKB-ARBA"/>
</dbReference>
<evidence type="ECO:0000256" key="4">
    <source>
        <dbReference type="ARBA" id="ARBA00022553"/>
    </source>
</evidence>
<evidence type="ECO:0000256" key="7">
    <source>
        <dbReference type="ARBA" id="ARBA00023155"/>
    </source>
</evidence>
<feature type="compositionally biased region" description="Polar residues" evidence="15">
    <location>
        <begin position="57"/>
        <end position="69"/>
    </location>
</feature>
<comment type="subunit">
    <text evidence="11">Binds DNA.</text>
</comment>
<evidence type="ECO:0000256" key="3">
    <source>
        <dbReference type="ARBA" id="ARBA00022473"/>
    </source>
</evidence>
<dbReference type="GO" id="GO:0000977">
    <property type="term" value="F:RNA polymerase II transcription regulatory region sequence-specific DNA binding"/>
    <property type="evidence" value="ECO:0007669"/>
    <property type="project" value="TreeGrafter"/>
</dbReference>
<evidence type="ECO:0000256" key="2">
    <source>
        <dbReference type="ARBA" id="ARBA00005733"/>
    </source>
</evidence>
<dbReference type="SMART" id="SM00389">
    <property type="entry name" value="HOX"/>
    <property type="match status" value="1"/>
</dbReference>
<feature type="compositionally biased region" description="Low complexity" evidence="15">
    <location>
        <begin position="258"/>
        <end position="271"/>
    </location>
</feature>
<sequence length="307" mass="33918">ILKGIFEDTFKSGTTEIASRKSGPTSIAMTNESNDPVVPNGTPVPKANSGEYKEMTSLPSPSLEKNNNGIKEAGSPDSEDTASGRKKRRNRTTFTSFQLEEMEKVFQKTHYPDVYCREQLALRCSLTEARVQVWFQNRRAKWRKRERFGQLNNMRAMAAVGTNYELPIAPRGDGYAQMTVNPASWNHPLSMGSPLQPFSQMNTGQNNYSQSNSPFTPTHPSCMSPQANLPSYMTTTNQHFPSHVQPPFSSQNSPIMPTAPSSHPSSPMSVPNTVTTSGNLGGFSQEVVSPDRRSTSIAALRMKAKEH</sequence>
<evidence type="ECO:0000256" key="10">
    <source>
        <dbReference type="ARBA" id="ARBA00023242"/>
    </source>
</evidence>
<comment type="subcellular location">
    <subcellularLocation>
        <location evidence="1 13 14">Nucleus</location>
    </subcellularLocation>
</comment>
<reference evidence="18" key="1">
    <citation type="submission" date="2014-10" db="EMBL/GenBank/DDBJ databases">
        <title>Co-option of alx1 and experimental evolution of the echinoderm larval skeleton.</title>
        <authorList>
            <person name="Koga H."/>
            <person name="Fujitani H."/>
            <person name="Morino Y."/>
            <person name="Miyamoto N."/>
            <person name="Tsuchimoto J."/>
            <person name="Shibata T.F."/>
            <person name="Nozawa M."/>
            <person name="Shigenobu S."/>
            <person name="Ogura A."/>
            <person name="Tachibana K."/>
            <person name="Kiyomoto M."/>
            <person name="Amemiya S."/>
            <person name="Wada H."/>
        </authorList>
    </citation>
    <scope>NUCLEOTIDE SEQUENCE</scope>
</reference>
<dbReference type="InterPro" id="IPR009057">
    <property type="entry name" value="Homeodomain-like_sf"/>
</dbReference>
<dbReference type="AlphaFoldDB" id="A0A146I896"/>
<evidence type="ECO:0000256" key="13">
    <source>
        <dbReference type="PROSITE-ProRule" id="PRU00108"/>
    </source>
</evidence>
<evidence type="ECO:0000259" key="17">
    <source>
        <dbReference type="PROSITE" id="PS50803"/>
    </source>
</evidence>
<dbReference type="Pfam" id="PF00046">
    <property type="entry name" value="Homeodomain"/>
    <property type="match status" value="1"/>
</dbReference>
<evidence type="ECO:0000256" key="12">
    <source>
        <dbReference type="ARBA" id="ARBA00074894"/>
    </source>
</evidence>
<keyword evidence="9" id="KW-0804">Transcription</keyword>
<dbReference type="CDD" id="cd00086">
    <property type="entry name" value="homeodomain"/>
    <property type="match status" value="1"/>
</dbReference>
<evidence type="ECO:0000256" key="1">
    <source>
        <dbReference type="ARBA" id="ARBA00004123"/>
    </source>
</evidence>
<keyword evidence="6 13" id="KW-0238">DNA-binding</keyword>
<dbReference type="GO" id="GO:0005634">
    <property type="term" value="C:nucleus"/>
    <property type="evidence" value="ECO:0007669"/>
    <property type="project" value="UniProtKB-SubCell"/>
</dbReference>
<dbReference type="InterPro" id="IPR001356">
    <property type="entry name" value="HD"/>
</dbReference>
<evidence type="ECO:0000313" key="18">
    <source>
        <dbReference type="EMBL" id="BAU71487.1"/>
    </source>
</evidence>
<dbReference type="InterPro" id="IPR017970">
    <property type="entry name" value="Homeobox_CS"/>
</dbReference>
<evidence type="ECO:0000256" key="6">
    <source>
        <dbReference type="ARBA" id="ARBA00023125"/>
    </source>
</evidence>
<dbReference type="Gene3D" id="1.10.10.60">
    <property type="entry name" value="Homeodomain-like"/>
    <property type="match status" value="1"/>
</dbReference>
<keyword evidence="3" id="KW-0217">Developmental protein</keyword>
<keyword evidence="7 13" id="KW-0371">Homeobox</keyword>
<feature type="DNA-binding region" description="Homeobox" evidence="13">
    <location>
        <begin position="87"/>
        <end position="146"/>
    </location>
</feature>
<evidence type="ECO:0000256" key="15">
    <source>
        <dbReference type="SAM" id="MobiDB-lite"/>
    </source>
</evidence>
<dbReference type="Pfam" id="PF03826">
    <property type="entry name" value="OAR"/>
    <property type="match status" value="1"/>
</dbReference>
<dbReference type="GO" id="GO:0000981">
    <property type="term" value="F:DNA-binding transcription factor activity, RNA polymerase II-specific"/>
    <property type="evidence" value="ECO:0007669"/>
    <property type="project" value="InterPro"/>
</dbReference>
<organism evidence="18">
    <name type="scientific">Holothuria leucospilota</name>
    <name type="common">Black long sea cucumber</name>
    <name type="synonym">Mertensiothuria leucospilota</name>
    <dbReference type="NCBI Taxonomy" id="206669"/>
    <lineage>
        <taxon>Eukaryota</taxon>
        <taxon>Metazoa</taxon>
        <taxon>Echinodermata</taxon>
        <taxon>Eleutherozoa</taxon>
        <taxon>Echinozoa</taxon>
        <taxon>Holothuroidea</taxon>
        <taxon>Aspidochirotacea</taxon>
        <taxon>Aspidochirotida</taxon>
        <taxon>Holothuriidae</taxon>
        <taxon>Holothuria</taxon>
    </lineage>
</organism>
<keyword evidence="8" id="KW-0010">Activator</keyword>
<feature type="non-terminal residue" evidence="18">
    <location>
        <position position="1"/>
    </location>
</feature>
<comment type="similarity">
    <text evidence="2">Belongs to the paired homeobox family.</text>
</comment>
<evidence type="ECO:0000256" key="9">
    <source>
        <dbReference type="ARBA" id="ARBA00023163"/>
    </source>
</evidence>
<feature type="domain" description="OAR" evidence="17">
    <location>
        <begin position="295"/>
        <end position="307"/>
    </location>
</feature>
<dbReference type="PROSITE" id="PS50071">
    <property type="entry name" value="HOMEOBOX_2"/>
    <property type="match status" value="1"/>
</dbReference>
<dbReference type="SUPFAM" id="SSF46689">
    <property type="entry name" value="Homeodomain-like"/>
    <property type="match status" value="1"/>
</dbReference>
<evidence type="ECO:0000256" key="8">
    <source>
        <dbReference type="ARBA" id="ARBA00023159"/>
    </source>
</evidence>
<evidence type="ECO:0000256" key="5">
    <source>
        <dbReference type="ARBA" id="ARBA00023015"/>
    </source>
</evidence>
<proteinExistence type="evidence at transcript level"/>
<accession>A0A146I896</accession>
<dbReference type="PANTHER" id="PTHR24329">
    <property type="entry name" value="HOMEOBOX PROTEIN ARISTALESS"/>
    <property type="match status" value="1"/>
</dbReference>
<dbReference type="InterPro" id="IPR050649">
    <property type="entry name" value="Paired_Homeobox_TFs"/>
</dbReference>
<feature type="compositionally biased region" description="Polar residues" evidence="15">
    <location>
        <begin position="16"/>
        <end position="34"/>
    </location>
</feature>
<dbReference type="PROSITE" id="PS50803">
    <property type="entry name" value="OAR"/>
    <property type="match status" value="1"/>
</dbReference>
<keyword evidence="4" id="KW-0597">Phosphoprotein</keyword>
<dbReference type="InterPro" id="IPR003654">
    <property type="entry name" value="OAR_dom"/>
</dbReference>
<feature type="region of interest" description="Disordered" evidence="15">
    <location>
        <begin position="16"/>
        <end position="92"/>
    </location>
</feature>
<feature type="non-terminal residue" evidence="18">
    <location>
        <position position="307"/>
    </location>
</feature>
<evidence type="ECO:0000256" key="11">
    <source>
        <dbReference type="ARBA" id="ARBA00064179"/>
    </source>
</evidence>
<dbReference type="PANTHER" id="PTHR24329:SF543">
    <property type="entry name" value="FI01017P-RELATED"/>
    <property type="match status" value="1"/>
</dbReference>
<protein>
    <recommendedName>
        <fullName evidence="12">Homeobox protein aristaless-like 4</fullName>
    </recommendedName>
</protein>
<feature type="domain" description="Homeobox" evidence="16">
    <location>
        <begin position="85"/>
        <end position="145"/>
    </location>
</feature>
<name>A0A146I896_HOLLE</name>